<evidence type="ECO:0000313" key="1">
    <source>
        <dbReference type="EMBL" id="MDR6784525.1"/>
    </source>
</evidence>
<dbReference type="EMBL" id="JAVDTF010000002">
    <property type="protein sequence ID" value="MDR6784525.1"/>
    <property type="molecule type" value="Genomic_DNA"/>
</dbReference>
<protein>
    <submittedName>
        <fullName evidence="1">Ribosomal protein S18 acetylase RimI-like enzyme</fullName>
    </submittedName>
</protein>
<sequence length="178" mass="20495">MNTNEYLIRRSKIEDLDGIFDLYKTVSKTIGGLARAENEITMDYIRDFTEKSLERGVQFVMVDELNDNRIVAEIHCYKLAPVVFGHILGELTISVDSLYQGKGLGRKLFQALLDFVSAHRNDILRVELIARESNSRAISLYESLGFVKEGRMLHRIRSNAEFFEADIPMAWFNPNFNK</sequence>
<dbReference type="Proteomes" id="UP001246858">
    <property type="component" value="Unassembled WGS sequence"/>
</dbReference>
<gene>
    <name evidence="1" type="ORF">J2X78_003090</name>
</gene>
<comment type="caution">
    <text evidence="1">The sequence shown here is derived from an EMBL/GenBank/DDBJ whole genome shotgun (WGS) entry which is preliminary data.</text>
</comment>
<organism evidence="1 2">
    <name type="scientific">Pedobacter africanus</name>
    <dbReference type="NCBI Taxonomy" id="151894"/>
    <lineage>
        <taxon>Bacteria</taxon>
        <taxon>Pseudomonadati</taxon>
        <taxon>Bacteroidota</taxon>
        <taxon>Sphingobacteriia</taxon>
        <taxon>Sphingobacteriales</taxon>
        <taxon>Sphingobacteriaceae</taxon>
        <taxon>Pedobacter</taxon>
    </lineage>
</organism>
<keyword evidence="2" id="KW-1185">Reference proteome</keyword>
<accession>A0ACC6KYS4</accession>
<proteinExistence type="predicted"/>
<reference evidence="1" key="1">
    <citation type="submission" date="2023-07" db="EMBL/GenBank/DDBJ databases">
        <title>Sorghum-associated microbial communities from plants grown in Nebraska, USA.</title>
        <authorList>
            <person name="Schachtman D."/>
        </authorList>
    </citation>
    <scope>NUCLEOTIDE SEQUENCE</scope>
    <source>
        <strain evidence="1">2697</strain>
    </source>
</reference>
<evidence type="ECO:0000313" key="2">
    <source>
        <dbReference type="Proteomes" id="UP001246858"/>
    </source>
</evidence>
<name>A0ACC6KYS4_9SPHI</name>